<sequence length="157" mass="16801">MSLLEWAIQAALVLALLLALPMALRLERALSALRQDREAMANSMKAFAEATREADGAILRLRAAADSVGRSIAEKTASAQTLHEDLRFLTDRAEGLAERLDSVIRAARGSPPAQAGTVNARVTAPPASSRPSPEIGAATRARAEEDLLQALIRKRPQ</sequence>
<evidence type="ECO:0000313" key="4">
    <source>
        <dbReference type="Proteomes" id="UP000681594"/>
    </source>
</evidence>
<dbReference type="Proteomes" id="UP000681594">
    <property type="component" value="Unassembled WGS sequence"/>
</dbReference>
<reference evidence="3 4" key="1">
    <citation type="submission" date="2021-03" db="EMBL/GenBank/DDBJ databases">
        <authorList>
            <person name="So Y."/>
        </authorList>
    </citation>
    <scope>NUCLEOTIDE SEQUENCE [LARGE SCALE GENOMIC DNA]</scope>
    <source>
        <strain evidence="3 4">SSH11</strain>
    </source>
</reference>
<organism evidence="3 4">
    <name type="scientific">Pararoseomonas baculiformis</name>
    <dbReference type="NCBI Taxonomy" id="2820812"/>
    <lineage>
        <taxon>Bacteria</taxon>
        <taxon>Pseudomonadati</taxon>
        <taxon>Pseudomonadota</taxon>
        <taxon>Alphaproteobacteria</taxon>
        <taxon>Acetobacterales</taxon>
        <taxon>Acetobacteraceae</taxon>
        <taxon>Pararoseomonas</taxon>
    </lineage>
</organism>
<evidence type="ECO:0000256" key="1">
    <source>
        <dbReference type="SAM" id="MobiDB-lite"/>
    </source>
</evidence>
<dbReference type="RefSeq" id="WP_209381732.1">
    <property type="nucleotide sequence ID" value="NZ_JAGIZB010000037.1"/>
</dbReference>
<keyword evidence="4" id="KW-1185">Reference proteome</keyword>
<feature type="region of interest" description="Disordered" evidence="1">
    <location>
        <begin position="110"/>
        <end position="141"/>
    </location>
</feature>
<name>A0ABS4AKA9_9PROT</name>
<accession>A0ABS4AKA9</accession>
<protein>
    <recommendedName>
        <fullName evidence="2">DUF6468 domain-containing protein</fullName>
    </recommendedName>
</protein>
<dbReference type="EMBL" id="JAGIZB010000037">
    <property type="protein sequence ID" value="MBP0447464.1"/>
    <property type="molecule type" value="Genomic_DNA"/>
</dbReference>
<gene>
    <name evidence="3" type="ORF">J8J14_22135</name>
</gene>
<dbReference type="InterPro" id="IPR045531">
    <property type="entry name" value="DUF6468"/>
</dbReference>
<dbReference type="Pfam" id="PF20072">
    <property type="entry name" value="DUF6468"/>
    <property type="match status" value="1"/>
</dbReference>
<evidence type="ECO:0000313" key="3">
    <source>
        <dbReference type="EMBL" id="MBP0447464.1"/>
    </source>
</evidence>
<feature type="domain" description="DUF6468" evidence="2">
    <location>
        <begin position="33"/>
        <end position="108"/>
    </location>
</feature>
<evidence type="ECO:0000259" key="2">
    <source>
        <dbReference type="Pfam" id="PF20072"/>
    </source>
</evidence>
<comment type="caution">
    <text evidence="3">The sequence shown here is derived from an EMBL/GenBank/DDBJ whole genome shotgun (WGS) entry which is preliminary data.</text>
</comment>
<proteinExistence type="predicted"/>